<dbReference type="InterPro" id="IPR005835">
    <property type="entry name" value="NTP_transferase_dom"/>
</dbReference>
<dbReference type="OrthoDB" id="9788272at2"/>
<dbReference type="EMBL" id="CACSIO010000060">
    <property type="protein sequence ID" value="CAA0124343.1"/>
    <property type="molecule type" value="Genomic_DNA"/>
</dbReference>
<name>A0A5S9QZ18_9GAMM</name>
<evidence type="ECO:0000313" key="5">
    <source>
        <dbReference type="Proteomes" id="UP000441399"/>
    </source>
</evidence>
<evidence type="ECO:0000256" key="1">
    <source>
        <dbReference type="ARBA" id="ARBA00022679"/>
    </source>
</evidence>
<feature type="domain" description="Nucleotidyl transferase" evidence="3">
    <location>
        <begin position="2"/>
        <end position="120"/>
    </location>
</feature>
<keyword evidence="5" id="KW-1185">Reference proteome</keyword>
<dbReference type="CDD" id="cd06422">
    <property type="entry name" value="NTP_transferase_like_1"/>
    <property type="match status" value="1"/>
</dbReference>
<keyword evidence="1 4" id="KW-0808">Transferase</keyword>
<sequence>MKAMLLAAGFGKRMMPLTATCPKPLLTIAGKPLIEYSIDRLVEAGFNELVINHAYLGEQIVNTLGDGSRWGASIAYSAEGEPLETAGGMTHAAHLLGQAPFAVVNGDIWCDFDFRRLTAHKLSGLVHLILVANPEHNIEGDFHLDGNGHVANSKTNIKSERLTYSGIAIIDPALFERFGVTDGPLGPLLRQACDAGLVTGELHAGQWQDIGTPERLDALNRAHQQGV</sequence>
<reference evidence="4 5" key="1">
    <citation type="submission" date="2019-11" db="EMBL/GenBank/DDBJ databases">
        <authorList>
            <person name="Holert J."/>
        </authorList>
    </citation>
    <scope>NUCLEOTIDE SEQUENCE [LARGE SCALE GENOMIC DNA]</scope>
    <source>
        <strain evidence="4">SB11_3</strain>
    </source>
</reference>
<keyword evidence="2 4" id="KW-0548">Nucleotidyltransferase</keyword>
<dbReference type="AlphaFoldDB" id="A0A5S9QZ18"/>
<dbReference type="NCBIfam" id="NF045761">
    <property type="entry name" value="NAMPUrTaseMurU"/>
    <property type="match status" value="1"/>
</dbReference>
<dbReference type="Gene3D" id="3.90.550.10">
    <property type="entry name" value="Spore Coat Polysaccharide Biosynthesis Protein SpsA, Chain A"/>
    <property type="match status" value="1"/>
</dbReference>
<dbReference type="InterPro" id="IPR054790">
    <property type="entry name" value="MurU"/>
</dbReference>
<dbReference type="SUPFAM" id="SSF53448">
    <property type="entry name" value="Nucleotide-diphospho-sugar transferases"/>
    <property type="match status" value="1"/>
</dbReference>
<dbReference type="PANTHER" id="PTHR43584">
    <property type="entry name" value="NUCLEOTIDYL TRANSFERASE"/>
    <property type="match status" value="1"/>
</dbReference>
<evidence type="ECO:0000256" key="2">
    <source>
        <dbReference type="ARBA" id="ARBA00022695"/>
    </source>
</evidence>
<accession>A0A5S9QZ18</accession>
<dbReference type="Pfam" id="PF00483">
    <property type="entry name" value="NTP_transferase"/>
    <property type="match status" value="1"/>
</dbReference>
<dbReference type="PANTHER" id="PTHR43584:SF8">
    <property type="entry name" value="N-ACETYLMURAMATE ALPHA-1-PHOSPHATE URIDYLYLTRANSFERASE"/>
    <property type="match status" value="1"/>
</dbReference>
<proteinExistence type="predicted"/>
<dbReference type="EC" id="2.7.7.-" evidence="4"/>
<evidence type="ECO:0000313" key="4">
    <source>
        <dbReference type="EMBL" id="CAA0124343.1"/>
    </source>
</evidence>
<dbReference type="InterPro" id="IPR029044">
    <property type="entry name" value="Nucleotide-diphossugar_trans"/>
</dbReference>
<dbReference type="GO" id="GO:0016779">
    <property type="term" value="F:nucleotidyltransferase activity"/>
    <property type="evidence" value="ECO:0007669"/>
    <property type="project" value="UniProtKB-KW"/>
</dbReference>
<dbReference type="InterPro" id="IPR050065">
    <property type="entry name" value="GlmU-like"/>
</dbReference>
<gene>
    <name evidence="4" type="primary">murU</name>
    <name evidence="4" type="ORF">OPDIPICF_03074</name>
</gene>
<evidence type="ECO:0000259" key="3">
    <source>
        <dbReference type="Pfam" id="PF00483"/>
    </source>
</evidence>
<protein>
    <submittedName>
        <fullName evidence="4">N-acetylmuramate alpha-1-phosphate uridylyltransferase</fullName>
        <ecNumber evidence="4">2.7.7.-</ecNumber>
    </submittedName>
</protein>
<organism evidence="4 5">
    <name type="scientific">BD1-7 clade bacterium</name>
    <dbReference type="NCBI Taxonomy" id="2029982"/>
    <lineage>
        <taxon>Bacteria</taxon>
        <taxon>Pseudomonadati</taxon>
        <taxon>Pseudomonadota</taxon>
        <taxon>Gammaproteobacteria</taxon>
        <taxon>Cellvibrionales</taxon>
        <taxon>Spongiibacteraceae</taxon>
        <taxon>BD1-7 clade</taxon>
    </lineage>
</organism>
<dbReference type="Proteomes" id="UP000441399">
    <property type="component" value="Unassembled WGS sequence"/>
</dbReference>